<reference evidence="1 2" key="1">
    <citation type="journal article" date="2021" name="Elife">
        <title>Chloroplast acquisition without the gene transfer in kleptoplastic sea slugs, Plakobranchus ocellatus.</title>
        <authorList>
            <person name="Maeda T."/>
            <person name="Takahashi S."/>
            <person name="Yoshida T."/>
            <person name="Shimamura S."/>
            <person name="Takaki Y."/>
            <person name="Nagai Y."/>
            <person name="Toyoda A."/>
            <person name="Suzuki Y."/>
            <person name="Arimoto A."/>
            <person name="Ishii H."/>
            <person name="Satoh N."/>
            <person name="Nishiyama T."/>
            <person name="Hasebe M."/>
            <person name="Maruyama T."/>
            <person name="Minagawa J."/>
            <person name="Obokata J."/>
            <person name="Shigenobu S."/>
        </authorList>
    </citation>
    <scope>NUCLEOTIDE SEQUENCE [LARGE SCALE GENOMIC DNA]</scope>
</reference>
<organism evidence="1 2">
    <name type="scientific">Plakobranchus ocellatus</name>
    <dbReference type="NCBI Taxonomy" id="259542"/>
    <lineage>
        <taxon>Eukaryota</taxon>
        <taxon>Metazoa</taxon>
        <taxon>Spiralia</taxon>
        <taxon>Lophotrochozoa</taxon>
        <taxon>Mollusca</taxon>
        <taxon>Gastropoda</taxon>
        <taxon>Heterobranchia</taxon>
        <taxon>Euthyneura</taxon>
        <taxon>Panpulmonata</taxon>
        <taxon>Sacoglossa</taxon>
        <taxon>Placobranchoidea</taxon>
        <taxon>Plakobranchidae</taxon>
        <taxon>Plakobranchus</taxon>
    </lineage>
</organism>
<dbReference type="AlphaFoldDB" id="A0AAV4CL59"/>
<proteinExistence type="predicted"/>
<keyword evidence="2" id="KW-1185">Reference proteome</keyword>
<name>A0AAV4CL59_9GAST</name>
<evidence type="ECO:0000313" key="2">
    <source>
        <dbReference type="Proteomes" id="UP000735302"/>
    </source>
</evidence>
<protein>
    <submittedName>
        <fullName evidence="1">Uncharacterized protein</fullName>
    </submittedName>
</protein>
<accession>A0AAV4CL59</accession>
<dbReference type="EMBL" id="BLXT01006573">
    <property type="protein sequence ID" value="GFO32222.1"/>
    <property type="molecule type" value="Genomic_DNA"/>
</dbReference>
<dbReference type="Proteomes" id="UP000735302">
    <property type="component" value="Unassembled WGS sequence"/>
</dbReference>
<sequence length="132" mass="14616">MEQQENLYGWPRLFQERLITIRPMKRGMCERSNKVPGMRCPGTRACPPVTGRQGSRHAVPKQQGLSSCHGATRFQACGAQAPGPVLLSRGDKVPGMRYPSTRPVLLSRGETTWNRPGKSIMLTVAVDVMLEI</sequence>
<gene>
    <name evidence="1" type="ORF">PoB_005872700</name>
</gene>
<comment type="caution">
    <text evidence="1">The sequence shown here is derived from an EMBL/GenBank/DDBJ whole genome shotgun (WGS) entry which is preliminary data.</text>
</comment>
<evidence type="ECO:0000313" key="1">
    <source>
        <dbReference type="EMBL" id="GFO32222.1"/>
    </source>
</evidence>